<evidence type="ECO:0000313" key="2">
    <source>
        <dbReference type="EMBL" id="GAI59253.1"/>
    </source>
</evidence>
<proteinExistence type="predicted"/>
<dbReference type="EMBL" id="BARW01002656">
    <property type="protein sequence ID" value="GAI59253.1"/>
    <property type="molecule type" value="Genomic_DNA"/>
</dbReference>
<comment type="caution">
    <text evidence="2">The sequence shown here is derived from an EMBL/GenBank/DDBJ whole genome shotgun (WGS) entry which is preliminary data.</text>
</comment>
<reference evidence="2" key="1">
    <citation type="journal article" date="2014" name="Front. Microbiol.">
        <title>High frequency of phylogenetically diverse reductive dehalogenase-homologous genes in deep subseafloor sedimentary metagenomes.</title>
        <authorList>
            <person name="Kawai M."/>
            <person name="Futagami T."/>
            <person name="Toyoda A."/>
            <person name="Takaki Y."/>
            <person name="Nishi S."/>
            <person name="Hori S."/>
            <person name="Arai W."/>
            <person name="Tsubouchi T."/>
            <person name="Morono Y."/>
            <person name="Uchiyama I."/>
            <person name="Ito T."/>
            <person name="Fujiyama A."/>
            <person name="Inagaki F."/>
            <person name="Takami H."/>
        </authorList>
    </citation>
    <scope>NUCLEOTIDE SEQUENCE</scope>
    <source>
        <strain evidence="2">Expedition CK06-06</strain>
    </source>
</reference>
<keyword evidence="1" id="KW-1133">Transmembrane helix</keyword>
<feature type="transmembrane region" description="Helical" evidence="1">
    <location>
        <begin position="74"/>
        <end position="92"/>
    </location>
</feature>
<dbReference type="AlphaFoldDB" id="X1PTT1"/>
<sequence>MVEAGTAVLSTRIGAETLETFRRYVQANGKTASQSLREGIELLAGDVPAALGDVPAAAAVAAGSLSICGITRPWWVWLLVFVALGLVAWWVFKMYFPTAAEVDEQRIRNMGIQSS</sequence>
<organism evidence="2">
    <name type="scientific">marine sediment metagenome</name>
    <dbReference type="NCBI Taxonomy" id="412755"/>
    <lineage>
        <taxon>unclassified sequences</taxon>
        <taxon>metagenomes</taxon>
        <taxon>ecological metagenomes</taxon>
    </lineage>
</organism>
<name>X1PTT1_9ZZZZ</name>
<keyword evidence="1" id="KW-0812">Transmembrane</keyword>
<gene>
    <name evidence="2" type="ORF">S12H4_07259</name>
</gene>
<protein>
    <submittedName>
        <fullName evidence="2">Uncharacterized protein</fullName>
    </submittedName>
</protein>
<keyword evidence="1" id="KW-0472">Membrane</keyword>
<accession>X1PTT1</accession>
<evidence type="ECO:0000256" key="1">
    <source>
        <dbReference type="SAM" id="Phobius"/>
    </source>
</evidence>